<evidence type="ECO:0000313" key="2">
    <source>
        <dbReference type="EMBL" id="WEG09871.1"/>
    </source>
</evidence>
<feature type="transmembrane region" description="Helical" evidence="1">
    <location>
        <begin position="51"/>
        <end position="79"/>
    </location>
</feature>
<dbReference type="EMBL" id="CP119108">
    <property type="protein sequence ID" value="WEG09871.1"/>
    <property type="molecule type" value="Genomic_DNA"/>
</dbReference>
<sequence>MSAPTPTGDVPVRRLDRILSFTALGLLVLSVLCFLAIIIGSAMHAQFDQGAWPVIGIAVYVGPIVAFLLIIAVVIMSFVRRARANKAR</sequence>
<feature type="transmembrane region" description="Helical" evidence="1">
    <location>
        <begin position="21"/>
        <end position="45"/>
    </location>
</feature>
<keyword evidence="1" id="KW-0812">Transmembrane</keyword>
<keyword evidence="3" id="KW-1185">Reference proteome</keyword>
<name>A0ABY8C483_9MICO</name>
<gene>
    <name evidence="2" type="ORF">PU630_04735</name>
</gene>
<dbReference type="RefSeq" id="WP_275279213.1">
    <property type="nucleotide sequence ID" value="NZ_CP119108.1"/>
</dbReference>
<dbReference type="Proteomes" id="UP001214553">
    <property type="component" value="Chromosome"/>
</dbReference>
<accession>A0ABY8C483</accession>
<protein>
    <submittedName>
        <fullName evidence="2">Multidrug ABC transporter ATPase</fullName>
    </submittedName>
</protein>
<reference evidence="2 3" key="1">
    <citation type="submission" date="2023-03" db="EMBL/GenBank/DDBJ databases">
        <title>Genome sequence of Microbacterium sp. KACC 23027.</title>
        <authorList>
            <person name="Kim S."/>
            <person name="Heo J."/>
            <person name="Kwon S.-W."/>
        </authorList>
    </citation>
    <scope>NUCLEOTIDE SEQUENCE [LARGE SCALE GENOMIC DNA]</scope>
    <source>
        <strain evidence="2 3">KACC 23027</strain>
    </source>
</reference>
<proteinExistence type="predicted"/>
<keyword evidence="1" id="KW-0472">Membrane</keyword>
<organism evidence="2 3">
    <name type="scientific">Microbacterium horticulturae</name>
    <dbReference type="NCBI Taxonomy" id="3028316"/>
    <lineage>
        <taxon>Bacteria</taxon>
        <taxon>Bacillati</taxon>
        <taxon>Actinomycetota</taxon>
        <taxon>Actinomycetes</taxon>
        <taxon>Micrococcales</taxon>
        <taxon>Microbacteriaceae</taxon>
        <taxon>Microbacterium</taxon>
    </lineage>
</organism>
<keyword evidence="1" id="KW-1133">Transmembrane helix</keyword>
<evidence type="ECO:0000313" key="3">
    <source>
        <dbReference type="Proteomes" id="UP001214553"/>
    </source>
</evidence>
<evidence type="ECO:0000256" key="1">
    <source>
        <dbReference type="SAM" id="Phobius"/>
    </source>
</evidence>